<name>F9G8S6_FUSOF</name>
<dbReference type="AlphaFoldDB" id="F9G8S6"/>
<organism evidence="1">
    <name type="scientific">Fusarium oxysporum (strain Fo5176)</name>
    <name type="common">Fusarium vascular wilt</name>
    <dbReference type="NCBI Taxonomy" id="660025"/>
    <lineage>
        <taxon>Eukaryota</taxon>
        <taxon>Fungi</taxon>
        <taxon>Dikarya</taxon>
        <taxon>Ascomycota</taxon>
        <taxon>Pezizomycotina</taxon>
        <taxon>Sordariomycetes</taxon>
        <taxon>Hypocreomycetidae</taxon>
        <taxon>Hypocreales</taxon>
        <taxon>Nectriaceae</taxon>
        <taxon>Fusarium</taxon>
        <taxon>Fusarium oxysporum species complex</taxon>
    </lineage>
</organism>
<dbReference type="EMBL" id="AFQF01003672">
    <property type="protein sequence ID" value="EGU74430.1"/>
    <property type="molecule type" value="Genomic_DNA"/>
</dbReference>
<comment type="caution">
    <text evidence="1">The sequence shown here is derived from an EMBL/GenBank/DDBJ whole genome shotgun (WGS) entry which is preliminary data.</text>
</comment>
<gene>
    <name evidence="1" type="ORF">FOXB_15058</name>
</gene>
<sequence>MCENTMTHFTCIWCKQLYDSRMEQIICHRAHGSLGACGKMSGANKSVYNLFCPNCPSEKYRKGSYRDPRWIS</sequence>
<accession>F9G8S6</accession>
<reference evidence="1" key="1">
    <citation type="journal article" date="2012" name="Mol. Plant Microbe Interact.">
        <title>A highly conserved effector in Fusarium oxysporum is required for full virulence on Arabidopsis.</title>
        <authorList>
            <person name="Thatcher L.F."/>
            <person name="Gardiner D.M."/>
            <person name="Kazan K."/>
            <person name="Manners J."/>
        </authorList>
    </citation>
    <scope>NUCLEOTIDE SEQUENCE [LARGE SCALE GENOMIC DNA]</scope>
    <source>
        <strain evidence="1">Fo5176</strain>
    </source>
</reference>
<proteinExistence type="predicted"/>
<evidence type="ECO:0000313" key="1">
    <source>
        <dbReference type="EMBL" id="EGU74430.1"/>
    </source>
</evidence>
<protein>
    <submittedName>
        <fullName evidence="1">Uncharacterized protein</fullName>
    </submittedName>
</protein>